<organism evidence="2 3">
    <name type="scientific">Alteribacter lacisalsi</name>
    <dbReference type="NCBI Taxonomy" id="2045244"/>
    <lineage>
        <taxon>Bacteria</taxon>
        <taxon>Bacillati</taxon>
        <taxon>Bacillota</taxon>
        <taxon>Bacilli</taxon>
        <taxon>Bacillales</taxon>
        <taxon>Bacillaceae</taxon>
        <taxon>Alteribacter</taxon>
    </lineage>
</organism>
<sequence length="357" mass="39948">MNKKIGISAAALSVVLAGCITIGDEDTGGTEETDPPEENTEESDTEAENEENADGDADDAAEEDAVEEGDPDSEDSGEDEDEREGLALRELDVNEFTLNLDTPDGYDPDVHRVVEYEQTLFFAHEITAELLDLDIRYDADNRLAEVFEGESQYTHETVHPEHESEVLEVNQFWSFDKEDYWTPENEDYIFDFLEYNGQLFIPERVMYSVAQTPVHYDRQNGVIELGLASTEESIAGVDFDHDRMSNVTERESITFEGEDIGGGFEVEFVDRQLGGEMAIDTSGNRSEARLVIAVTSTDNQNSVELTITTGHDELAASETITVSEGEKYELELSINGSHHIHFEAEDALYFYLTGEFQ</sequence>
<dbReference type="PROSITE" id="PS51257">
    <property type="entry name" value="PROKAR_LIPOPROTEIN"/>
    <property type="match status" value="1"/>
</dbReference>
<dbReference type="AlphaFoldDB" id="A0A2W0H3Z1"/>
<protein>
    <submittedName>
        <fullName evidence="2">Uncharacterized protein</fullName>
    </submittedName>
</protein>
<reference evidence="2 3" key="1">
    <citation type="submission" date="2017-10" db="EMBL/GenBank/DDBJ databases">
        <title>Bacillus sp. nov., a halophilic bacterium isolated from a Yangshapao Lake.</title>
        <authorList>
            <person name="Wang H."/>
        </authorList>
    </citation>
    <scope>NUCLEOTIDE SEQUENCE [LARGE SCALE GENOMIC DNA]</scope>
    <source>
        <strain evidence="2 3">YSP-3</strain>
    </source>
</reference>
<evidence type="ECO:0000256" key="1">
    <source>
        <dbReference type="SAM" id="MobiDB-lite"/>
    </source>
</evidence>
<gene>
    <name evidence="2" type="ORF">CR205_12580</name>
</gene>
<dbReference type="Proteomes" id="UP000248066">
    <property type="component" value="Unassembled WGS sequence"/>
</dbReference>
<evidence type="ECO:0000313" key="3">
    <source>
        <dbReference type="Proteomes" id="UP000248066"/>
    </source>
</evidence>
<name>A0A2W0H3Z1_9BACI</name>
<proteinExistence type="predicted"/>
<dbReference type="OrthoDB" id="2969318at2"/>
<keyword evidence="3" id="KW-1185">Reference proteome</keyword>
<dbReference type="RefSeq" id="WP_110520335.1">
    <property type="nucleotide sequence ID" value="NZ_PDOF01000002.1"/>
</dbReference>
<dbReference type="EMBL" id="PDOF01000002">
    <property type="protein sequence ID" value="PYZ96544.1"/>
    <property type="molecule type" value="Genomic_DNA"/>
</dbReference>
<evidence type="ECO:0000313" key="2">
    <source>
        <dbReference type="EMBL" id="PYZ96544.1"/>
    </source>
</evidence>
<accession>A0A2W0H3Z1</accession>
<feature type="region of interest" description="Disordered" evidence="1">
    <location>
        <begin position="23"/>
        <end position="83"/>
    </location>
</feature>
<comment type="caution">
    <text evidence="2">The sequence shown here is derived from an EMBL/GenBank/DDBJ whole genome shotgun (WGS) entry which is preliminary data.</text>
</comment>